<proteinExistence type="predicted"/>
<accession>A0A0K2U2J3</accession>
<dbReference type="EMBL" id="HACA01014530">
    <property type="protein sequence ID" value="CDW31891.1"/>
    <property type="molecule type" value="Transcribed_RNA"/>
</dbReference>
<organism evidence="1">
    <name type="scientific">Lepeophtheirus salmonis</name>
    <name type="common">Salmon louse</name>
    <name type="synonym">Caligus salmonis</name>
    <dbReference type="NCBI Taxonomy" id="72036"/>
    <lineage>
        <taxon>Eukaryota</taxon>
        <taxon>Metazoa</taxon>
        <taxon>Ecdysozoa</taxon>
        <taxon>Arthropoda</taxon>
        <taxon>Crustacea</taxon>
        <taxon>Multicrustacea</taxon>
        <taxon>Hexanauplia</taxon>
        <taxon>Copepoda</taxon>
        <taxon>Siphonostomatoida</taxon>
        <taxon>Caligidae</taxon>
        <taxon>Lepeophtheirus</taxon>
    </lineage>
</organism>
<evidence type="ECO:0000313" key="1">
    <source>
        <dbReference type="EMBL" id="CDW31891.1"/>
    </source>
</evidence>
<sequence length="114" mass="12891">MVERGIIIKENLKFKAFLQGCIVPTHRLNHLLKKEGILTETSQIPNILSLLKSIELEKEELLIKDALNNLEEKFKVAVLSDEKKMKLEFAMEQCNLALGAREYSPGLLGLSTVQ</sequence>
<dbReference type="AlphaFoldDB" id="A0A0K2U2J3"/>
<protein>
    <submittedName>
        <fullName evidence="1">Uncharacterized protein</fullName>
    </submittedName>
</protein>
<name>A0A0K2U2J3_LEPSM</name>
<reference evidence="1" key="1">
    <citation type="submission" date="2014-05" db="EMBL/GenBank/DDBJ databases">
        <authorList>
            <person name="Chronopoulou M."/>
        </authorList>
    </citation>
    <scope>NUCLEOTIDE SEQUENCE</scope>
    <source>
        <tissue evidence="1">Whole organism</tissue>
    </source>
</reference>